<evidence type="ECO:0000313" key="6">
    <source>
        <dbReference type="EMBL" id="RXK35033.1"/>
    </source>
</evidence>
<organism evidence="6 7">
    <name type="scientific">Tremella mesenterica</name>
    <name type="common">Jelly fungus</name>
    <dbReference type="NCBI Taxonomy" id="5217"/>
    <lineage>
        <taxon>Eukaryota</taxon>
        <taxon>Fungi</taxon>
        <taxon>Dikarya</taxon>
        <taxon>Basidiomycota</taxon>
        <taxon>Agaricomycotina</taxon>
        <taxon>Tremellomycetes</taxon>
        <taxon>Tremellales</taxon>
        <taxon>Tremellaceae</taxon>
        <taxon>Tremella</taxon>
    </lineage>
</organism>
<dbReference type="InterPro" id="IPR019775">
    <property type="entry name" value="WD40_repeat_CS"/>
</dbReference>
<feature type="region of interest" description="Disordered" evidence="4">
    <location>
        <begin position="840"/>
        <end position="879"/>
    </location>
</feature>
<dbReference type="InterPro" id="IPR015943">
    <property type="entry name" value="WD40/YVTN_repeat-like_dom_sf"/>
</dbReference>
<dbReference type="STRING" id="5217.A0A4Q1BFN4"/>
<dbReference type="PANTHER" id="PTHR19848">
    <property type="entry name" value="WD40 REPEAT PROTEIN"/>
    <property type="match status" value="1"/>
</dbReference>
<dbReference type="PANTHER" id="PTHR19848:SF8">
    <property type="entry name" value="F-BOX AND WD REPEAT DOMAIN CONTAINING 7"/>
    <property type="match status" value="1"/>
</dbReference>
<feature type="region of interest" description="Disordered" evidence="4">
    <location>
        <begin position="271"/>
        <end position="298"/>
    </location>
</feature>
<dbReference type="AlphaFoldDB" id="A0A4Q1BFN4"/>
<feature type="region of interest" description="Disordered" evidence="4">
    <location>
        <begin position="718"/>
        <end position="740"/>
    </location>
</feature>
<evidence type="ECO:0000256" key="4">
    <source>
        <dbReference type="SAM" id="MobiDB-lite"/>
    </source>
</evidence>
<dbReference type="EMBL" id="SDIL01000163">
    <property type="protein sequence ID" value="RXK35033.1"/>
    <property type="molecule type" value="Genomic_DNA"/>
</dbReference>
<evidence type="ECO:0000256" key="3">
    <source>
        <dbReference type="PROSITE-ProRule" id="PRU00221"/>
    </source>
</evidence>
<evidence type="ECO:0000256" key="1">
    <source>
        <dbReference type="ARBA" id="ARBA00022574"/>
    </source>
</evidence>
<dbReference type="SMART" id="SM00320">
    <property type="entry name" value="WD40"/>
    <property type="match status" value="6"/>
</dbReference>
<dbReference type="InterPro" id="IPR001810">
    <property type="entry name" value="F-box_dom"/>
</dbReference>
<dbReference type="SUPFAM" id="SSF50978">
    <property type="entry name" value="WD40 repeat-like"/>
    <property type="match status" value="1"/>
</dbReference>
<keyword evidence="1 3" id="KW-0853">WD repeat</keyword>
<gene>
    <name evidence="6" type="ORF">M231_07711</name>
</gene>
<dbReference type="InterPro" id="IPR036322">
    <property type="entry name" value="WD40_repeat_dom_sf"/>
</dbReference>
<sequence length="1032" mass="114038">MSNLTLAESHIHILIRISSLLQLTSPPLMTTFPSSNVDLVPSSASVEASPEQTASTLFKVIHPDRPSSSILPDLPSQDRDSIRAIIIQMDPPALKLSDQCLHSTSSISTHSSTQSSELIQINQPNQSSQPCQPDRIPAHVVIPDDHHDDNDVTSNSSSLPLTKPIRPPSQHLTPQAAPINRIQSKRGHTTTSPRTAATNRARFASLYPFSSSSFLTGPASSSSSSTAVAAASSSGQRIESPSFFRRMLTTLPTPAPLTSPSVQTDFMSPELDDSMKGESPIMTKENDNEEEGEGKGQEGRELQVHILDNSHTVESLTLLELPDEILLSILLHLPPTPSQLLLISSICTQFHILCHSPILWQRIFYSTPGFRLNAEALERGVVSTFAPPGVWRDEQWLWDAQRESKDGHEKVDGNPKFSMFPSKTTNDQDDSNSPVTPRHSSTKHSTPSKTLSTAKVTSSPLTLPIPNVSNEASQIPSTLGKWSREEIPIHYPTIYRSRLNLFNRILPSVEPSHKTLSHTSRNLSQYENNHGFSSSHPSDPAHLPEWPYVDHAAILLADMFPSHYPGAYYIGSDPLEEDETHTENLRGHKSTVYCVETCEDWLISGSRDKTIRFWKMKEIPLNLSYDKRIKSTKSWGKLGSEKEKRDLILTIDNAHQGSVLALQLDACDLERDGKGLLVSASSDGTAKVWEIDWTPIANHIMKYDQFLKDVPSNLNISSELDSSTKNNNKSISTDDKRPADAVLGNMDRSNVQGNSQSEMNGLEKNNMMGQKGNEKKVMEIKHLATLRGHVGTVLDVALSSEKIITCGKDTTLRIYSRQSFEVLHIITCHTGPINCLSLSPTQHDDQSNPYSSPNLNVDSDDNSSCDQNISSNPTSSRQEQIITASSDGTWAIINLSTYTILYHHRPRSPRGLACVDWNSDHVVFGDNDGRISIYQLDSDLTNHSIDVDRMKNGSQDATGISPDIRVKSVRTISAHKGLVRTISVNVENGVICSGGYDGALRTFDLNTGVEHKKEWMDGVVFDLSWSVNRVIW</sequence>
<dbReference type="PROSITE" id="PS00678">
    <property type="entry name" value="WD_REPEATS_1"/>
    <property type="match status" value="1"/>
</dbReference>
<dbReference type="InParanoid" id="A0A4Q1BFN4"/>
<evidence type="ECO:0000259" key="5">
    <source>
        <dbReference type="PROSITE" id="PS50181"/>
    </source>
</evidence>
<comment type="caution">
    <text evidence="6">The sequence shown here is derived from an EMBL/GenBank/DDBJ whole genome shotgun (WGS) entry which is preliminary data.</text>
</comment>
<feature type="repeat" description="WD" evidence="3">
    <location>
        <begin position="972"/>
        <end position="1013"/>
    </location>
</feature>
<evidence type="ECO:0000256" key="2">
    <source>
        <dbReference type="ARBA" id="ARBA00022737"/>
    </source>
</evidence>
<dbReference type="PROSITE" id="PS50181">
    <property type="entry name" value="FBOX"/>
    <property type="match status" value="1"/>
</dbReference>
<keyword evidence="2" id="KW-0677">Repeat</keyword>
<feature type="compositionally biased region" description="Basic and acidic residues" evidence="4">
    <location>
        <begin position="403"/>
        <end position="413"/>
    </location>
</feature>
<dbReference type="OrthoDB" id="19711at2759"/>
<feature type="compositionally biased region" description="Polar residues" evidence="4">
    <location>
        <begin position="864"/>
        <end position="879"/>
    </location>
</feature>
<name>A0A4Q1BFN4_TREME</name>
<protein>
    <recommendedName>
        <fullName evidence="5">F-box domain-containing protein</fullName>
    </recommendedName>
</protein>
<dbReference type="Gene3D" id="1.20.1280.50">
    <property type="match status" value="1"/>
</dbReference>
<dbReference type="Pfam" id="PF12937">
    <property type="entry name" value="F-box-like"/>
    <property type="match status" value="1"/>
</dbReference>
<dbReference type="SUPFAM" id="SSF81383">
    <property type="entry name" value="F-box domain"/>
    <property type="match status" value="1"/>
</dbReference>
<feature type="compositionally biased region" description="Polar residues" evidence="4">
    <location>
        <begin position="421"/>
        <end position="435"/>
    </location>
</feature>
<dbReference type="Proteomes" id="UP000289152">
    <property type="component" value="Unassembled WGS sequence"/>
</dbReference>
<dbReference type="InterPro" id="IPR001680">
    <property type="entry name" value="WD40_rpt"/>
</dbReference>
<dbReference type="InterPro" id="IPR036047">
    <property type="entry name" value="F-box-like_dom_sf"/>
</dbReference>
<feature type="compositionally biased region" description="Low complexity" evidence="4">
    <location>
        <begin position="436"/>
        <end position="453"/>
    </location>
</feature>
<feature type="repeat" description="WD" evidence="3">
    <location>
        <begin position="585"/>
        <end position="617"/>
    </location>
</feature>
<feature type="domain" description="F-box" evidence="5">
    <location>
        <begin position="315"/>
        <end position="363"/>
    </location>
</feature>
<feature type="region of interest" description="Disordered" evidence="4">
    <location>
        <begin position="403"/>
        <end position="477"/>
    </location>
</feature>
<dbReference type="Pfam" id="PF00400">
    <property type="entry name" value="WD40"/>
    <property type="match status" value="4"/>
</dbReference>
<reference evidence="6 7" key="1">
    <citation type="submission" date="2016-06" db="EMBL/GenBank/DDBJ databases">
        <title>Evolution of pathogenesis and genome organization in the Tremellales.</title>
        <authorList>
            <person name="Cuomo C."/>
            <person name="Litvintseva A."/>
            <person name="Heitman J."/>
            <person name="Chen Y."/>
            <person name="Sun S."/>
            <person name="Springer D."/>
            <person name="Dromer F."/>
            <person name="Young S."/>
            <person name="Zeng Q."/>
            <person name="Chapman S."/>
            <person name="Gujja S."/>
            <person name="Saif S."/>
            <person name="Birren B."/>
        </authorList>
    </citation>
    <scope>NUCLEOTIDE SEQUENCE [LARGE SCALE GENOMIC DNA]</scope>
    <source>
        <strain evidence="6 7">ATCC 28783</strain>
    </source>
</reference>
<dbReference type="PROSITE" id="PS50294">
    <property type="entry name" value="WD_REPEATS_REGION"/>
    <property type="match status" value="1"/>
</dbReference>
<feature type="compositionally biased region" description="Polar residues" evidence="4">
    <location>
        <begin position="840"/>
        <end position="857"/>
    </location>
</feature>
<proteinExistence type="predicted"/>
<dbReference type="Gene3D" id="2.130.10.10">
    <property type="entry name" value="YVTN repeat-like/Quinoprotein amine dehydrogenase"/>
    <property type="match status" value="3"/>
</dbReference>
<evidence type="ECO:0000313" key="7">
    <source>
        <dbReference type="Proteomes" id="UP000289152"/>
    </source>
</evidence>
<feature type="repeat" description="WD" evidence="3">
    <location>
        <begin position="676"/>
        <end position="692"/>
    </location>
</feature>
<dbReference type="PROSITE" id="PS50082">
    <property type="entry name" value="WD_REPEATS_2"/>
    <property type="match status" value="3"/>
</dbReference>
<feature type="compositionally biased region" description="Polar residues" evidence="4">
    <location>
        <begin position="454"/>
        <end position="477"/>
    </location>
</feature>
<accession>A0A4Q1BFN4</accession>
<feature type="region of interest" description="Disordered" evidence="4">
    <location>
        <begin position="124"/>
        <end position="199"/>
    </location>
</feature>
<keyword evidence="7" id="KW-1185">Reference proteome</keyword>
<feature type="compositionally biased region" description="Polar residues" evidence="4">
    <location>
        <begin position="189"/>
        <end position="198"/>
    </location>
</feature>